<dbReference type="InParanoid" id="A0A165D3T2"/>
<organism evidence="4 5">
    <name type="scientific">Exidia glandulosa HHB12029</name>
    <dbReference type="NCBI Taxonomy" id="1314781"/>
    <lineage>
        <taxon>Eukaryota</taxon>
        <taxon>Fungi</taxon>
        <taxon>Dikarya</taxon>
        <taxon>Basidiomycota</taxon>
        <taxon>Agaricomycotina</taxon>
        <taxon>Agaricomycetes</taxon>
        <taxon>Auriculariales</taxon>
        <taxon>Exidiaceae</taxon>
        <taxon>Exidia</taxon>
    </lineage>
</organism>
<evidence type="ECO:0000313" key="5">
    <source>
        <dbReference type="Proteomes" id="UP000077266"/>
    </source>
</evidence>
<evidence type="ECO:0000256" key="3">
    <source>
        <dbReference type="ARBA" id="ARBA00023277"/>
    </source>
</evidence>
<evidence type="ECO:0000256" key="2">
    <source>
        <dbReference type="ARBA" id="ARBA00023253"/>
    </source>
</evidence>
<proteinExistence type="predicted"/>
<protein>
    <submittedName>
        <fullName evidence="4">Uncharacterized protein</fullName>
    </submittedName>
</protein>
<dbReference type="EMBL" id="KV426257">
    <property type="protein sequence ID" value="KZV83718.1"/>
    <property type="molecule type" value="Genomic_DNA"/>
</dbReference>
<accession>A0A165D3T2</accession>
<dbReference type="OrthoDB" id="2559662at2759"/>
<dbReference type="CDD" id="cd11296">
    <property type="entry name" value="O-FucT_like"/>
    <property type="match status" value="1"/>
</dbReference>
<evidence type="ECO:0000313" key="4">
    <source>
        <dbReference type="EMBL" id="KZV83718.1"/>
    </source>
</evidence>
<dbReference type="Pfam" id="PF10250">
    <property type="entry name" value="O-FucT"/>
    <property type="match status" value="1"/>
</dbReference>
<dbReference type="InterPro" id="IPR019378">
    <property type="entry name" value="GDP-Fuc_O-FucTrfase"/>
</dbReference>
<name>A0A165D3T2_EXIGL</name>
<sequence>MLKETEANISALSPPASASTRYVHFANQVKNVGFNNALNEVILLAHLAHASDRVYVFRPMLLQRRPTLPSQTFIAGPAGGEDAMAVSLARWNEACPLRERTYYGSTQVRLSMGLNGDSDAAEHMDRWTTFLRNLPDRCVEILKGTPLVFDYDVIVSPKIVSLWATISVSPVVTRFAWSPLVHRGLARTLPRLDVSSHASDATIPRLVAIHVRRGDFSDHCAFLSGWSPIYTSWNLLPTLPDGYTAPYPQDHDDFMRRCYPTPQQIVLRLRSLRAERGSGLEKVYVATNGKGEFLKELRRVLRDDGWKDVLTSRDLELPADERIVDQGIDMEIATRAELFVGNGFSSLTATITMLRLTRGKDASTIRFW</sequence>
<dbReference type="GO" id="GO:0016740">
    <property type="term" value="F:transferase activity"/>
    <property type="evidence" value="ECO:0007669"/>
    <property type="project" value="UniProtKB-KW"/>
</dbReference>
<dbReference type="GO" id="GO:0006004">
    <property type="term" value="P:fucose metabolic process"/>
    <property type="evidence" value="ECO:0007669"/>
    <property type="project" value="UniProtKB-KW"/>
</dbReference>
<gene>
    <name evidence="4" type="ORF">EXIGLDRAFT_625252</name>
</gene>
<keyword evidence="1" id="KW-0808">Transferase</keyword>
<keyword evidence="3" id="KW-0119">Carbohydrate metabolism</keyword>
<evidence type="ECO:0000256" key="1">
    <source>
        <dbReference type="ARBA" id="ARBA00022679"/>
    </source>
</evidence>
<dbReference type="Gene3D" id="3.40.50.11350">
    <property type="match status" value="1"/>
</dbReference>
<dbReference type="Proteomes" id="UP000077266">
    <property type="component" value="Unassembled WGS sequence"/>
</dbReference>
<dbReference type="AlphaFoldDB" id="A0A165D3T2"/>
<keyword evidence="5" id="KW-1185">Reference proteome</keyword>
<reference evidence="4 5" key="1">
    <citation type="journal article" date="2016" name="Mol. Biol. Evol.">
        <title>Comparative Genomics of Early-Diverging Mushroom-Forming Fungi Provides Insights into the Origins of Lignocellulose Decay Capabilities.</title>
        <authorList>
            <person name="Nagy L.G."/>
            <person name="Riley R."/>
            <person name="Tritt A."/>
            <person name="Adam C."/>
            <person name="Daum C."/>
            <person name="Floudas D."/>
            <person name="Sun H."/>
            <person name="Yadav J.S."/>
            <person name="Pangilinan J."/>
            <person name="Larsson K.H."/>
            <person name="Matsuura K."/>
            <person name="Barry K."/>
            <person name="Labutti K."/>
            <person name="Kuo R."/>
            <person name="Ohm R.A."/>
            <person name="Bhattacharya S.S."/>
            <person name="Shirouzu T."/>
            <person name="Yoshinaga Y."/>
            <person name="Martin F.M."/>
            <person name="Grigoriev I.V."/>
            <person name="Hibbett D.S."/>
        </authorList>
    </citation>
    <scope>NUCLEOTIDE SEQUENCE [LARGE SCALE GENOMIC DNA]</scope>
    <source>
        <strain evidence="4 5">HHB12029</strain>
    </source>
</reference>
<keyword evidence="2" id="KW-0294">Fucose metabolism</keyword>
<dbReference type="STRING" id="1314781.A0A165D3T2"/>